<dbReference type="Proteomes" id="UP000821853">
    <property type="component" value="Chromosome 8"/>
</dbReference>
<comment type="caution">
    <text evidence="17">The sequence shown here is derived from an EMBL/GenBank/DDBJ whole genome shotgun (WGS) entry which is preliminary data.</text>
</comment>
<keyword evidence="12 15" id="KW-0472">Membrane</keyword>
<keyword evidence="6 15" id="KW-0812">Transmembrane</keyword>
<dbReference type="GO" id="GO:0015292">
    <property type="term" value="F:uniporter activity"/>
    <property type="evidence" value="ECO:0007669"/>
    <property type="project" value="UniProtKB-UniRule"/>
</dbReference>
<dbReference type="AlphaFoldDB" id="A0A9J6GZ66"/>
<dbReference type="GO" id="GO:0005262">
    <property type="term" value="F:calcium channel activity"/>
    <property type="evidence" value="ECO:0007669"/>
    <property type="project" value="UniProtKB-UniRule"/>
</dbReference>
<evidence type="ECO:0000256" key="14">
    <source>
        <dbReference type="ARBA" id="ARBA00036634"/>
    </source>
</evidence>
<evidence type="ECO:0000256" key="7">
    <source>
        <dbReference type="ARBA" id="ARBA00022792"/>
    </source>
</evidence>
<dbReference type="GO" id="GO:1990246">
    <property type="term" value="C:uniplex complex"/>
    <property type="evidence" value="ECO:0007669"/>
    <property type="project" value="TreeGrafter"/>
</dbReference>
<keyword evidence="4 15" id="KW-0109">Calcium transport</keyword>
<keyword evidence="5 15" id="KW-0107">Calcium channel</keyword>
<evidence type="ECO:0000256" key="3">
    <source>
        <dbReference type="ARBA" id="ARBA00022448"/>
    </source>
</evidence>
<evidence type="ECO:0000256" key="9">
    <source>
        <dbReference type="ARBA" id="ARBA00022989"/>
    </source>
</evidence>
<dbReference type="PANTHER" id="PTHR13462">
    <property type="entry name" value="CALCIUM UNIPORTER PROTEIN, MITOCHONDRIAL"/>
    <property type="match status" value="1"/>
</dbReference>
<evidence type="ECO:0000256" key="8">
    <source>
        <dbReference type="ARBA" id="ARBA00022837"/>
    </source>
</evidence>
<name>A0A9J6GZ66_HAELO</name>
<evidence type="ECO:0000256" key="1">
    <source>
        <dbReference type="ARBA" id="ARBA00004448"/>
    </source>
</evidence>
<evidence type="ECO:0000256" key="11">
    <source>
        <dbReference type="ARBA" id="ARBA00023128"/>
    </source>
</evidence>
<dbReference type="EMBL" id="JABSTR010000010">
    <property type="protein sequence ID" value="KAH9379692.1"/>
    <property type="molecule type" value="Genomic_DNA"/>
</dbReference>
<dbReference type="PANTHER" id="PTHR13462:SF10">
    <property type="entry name" value="CALCIUM UNIPORTER PROTEIN, MITOCHONDRIAL"/>
    <property type="match status" value="1"/>
</dbReference>
<comment type="function">
    <text evidence="15">Mitochondrial inner membrane calcium uniporter that mediates calcium uptake into mitochondria. Mitochondrial calcium homeostasis plays key roles in cellular physiology and regulates cell bioenergetics, cytoplasmic calcium signals and activation of cell death pathways.</text>
</comment>
<comment type="similarity">
    <text evidence="2 15">Belongs to the MCU (TC 1.A.77) family.</text>
</comment>
<keyword evidence="3 15" id="KW-0813">Transport</keyword>
<keyword evidence="10 15" id="KW-0406">Ion transport</keyword>
<evidence type="ECO:0000256" key="12">
    <source>
        <dbReference type="ARBA" id="ARBA00023136"/>
    </source>
</evidence>
<dbReference type="VEuPathDB" id="VectorBase:HLOH_042986"/>
<evidence type="ECO:0000256" key="2">
    <source>
        <dbReference type="ARBA" id="ARBA00005653"/>
    </source>
</evidence>
<dbReference type="Pfam" id="PF04678">
    <property type="entry name" value="MCU"/>
    <property type="match status" value="1"/>
</dbReference>
<keyword evidence="11 15" id="KW-0496">Mitochondrion</keyword>
<keyword evidence="13 15" id="KW-0407">Ion channel</keyword>
<evidence type="ECO:0000256" key="6">
    <source>
        <dbReference type="ARBA" id="ARBA00022692"/>
    </source>
</evidence>
<dbReference type="GO" id="GO:0036444">
    <property type="term" value="P:calcium import into the mitochondrion"/>
    <property type="evidence" value="ECO:0007669"/>
    <property type="project" value="TreeGrafter"/>
</dbReference>
<protein>
    <recommendedName>
        <fullName evidence="15">Calcium uniporter protein</fullName>
    </recommendedName>
</protein>
<evidence type="ECO:0000256" key="10">
    <source>
        <dbReference type="ARBA" id="ARBA00023065"/>
    </source>
</evidence>
<keyword evidence="7 15" id="KW-0999">Mitochondrion inner membrane</keyword>
<evidence type="ECO:0000256" key="4">
    <source>
        <dbReference type="ARBA" id="ARBA00022568"/>
    </source>
</evidence>
<evidence type="ECO:0000313" key="17">
    <source>
        <dbReference type="EMBL" id="KAH9379692.1"/>
    </source>
</evidence>
<keyword evidence="8 15" id="KW-0106">Calcium</keyword>
<feature type="transmembrane region" description="Helical" evidence="15">
    <location>
        <begin position="180"/>
        <end position="198"/>
    </location>
</feature>
<evidence type="ECO:0000256" key="5">
    <source>
        <dbReference type="ARBA" id="ARBA00022673"/>
    </source>
</evidence>
<dbReference type="GO" id="GO:0051560">
    <property type="term" value="P:mitochondrial calcium ion homeostasis"/>
    <property type="evidence" value="ECO:0007669"/>
    <property type="project" value="UniProtKB-UniRule"/>
</dbReference>
<comment type="domain">
    <text evidence="15">The selectivity filter, in which calcium ions are arranged in single file, is composed of two acidic rings separated by one helical turn along the central axis of the channel pore.</text>
</comment>
<proteinExistence type="inferred from homology"/>
<keyword evidence="9 15" id="KW-1133">Transmembrane helix</keyword>
<organism evidence="17 18">
    <name type="scientific">Haemaphysalis longicornis</name>
    <name type="common">Bush tick</name>
    <dbReference type="NCBI Taxonomy" id="44386"/>
    <lineage>
        <taxon>Eukaryota</taxon>
        <taxon>Metazoa</taxon>
        <taxon>Ecdysozoa</taxon>
        <taxon>Arthropoda</taxon>
        <taxon>Chelicerata</taxon>
        <taxon>Arachnida</taxon>
        <taxon>Acari</taxon>
        <taxon>Parasitiformes</taxon>
        <taxon>Ixodida</taxon>
        <taxon>Ixodoidea</taxon>
        <taxon>Ixodidae</taxon>
        <taxon>Haemaphysalinae</taxon>
        <taxon>Haemaphysalis</taxon>
    </lineage>
</organism>
<evidence type="ECO:0000256" key="15">
    <source>
        <dbReference type="RuleBase" id="RU367035"/>
    </source>
</evidence>
<comment type="catalytic activity">
    <reaction evidence="14">
        <text>Ca(2+)(in) = Ca(2+)(out)</text>
        <dbReference type="Rhea" id="RHEA:29671"/>
        <dbReference type="ChEBI" id="CHEBI:29108"/>
    </reaction>
</comment>
<accession>A0A9J6GZ66</accession>
<comment type="subcellular location">
    <subcellularLocation>
        <location evidence="1 15">Mitochondrion inner membrane</location>
        <topology evidence="1 15">Multi-pass membrane protein</topology>
    </subcellularLocation>
</comment>
<feature type="domain" description="Calcium uniporter protein C-terminal" evidence="16">
    <location>
        <begin position="32"/>
        <end position="220"/>
    </location>
</feature>
<dbReference type="InterPro" id="IPR006769">
    <property type="entry name" value="MCU_C"/>
</dbReference>
<keyword evidence="18" id="KW-1185">Reference proteome</keyword>
<reference evidence="17 18" key="1">
    <citation type="journal article" date="2020" name="Cell">
        <title>Large-Scale Comparative Analyses of Tick Genomes Elucidate Their Genetic Diversity and Vector Capacities.</title>
        <authorList>
            <consortium name="Tick Genome and Microbiome Consortium (TIGMIC)"/>
            <person name="Jia N."/>
            <person name="Wang J."/>
            <person name="Shi W."/>
            <person name="Du L."/>
            <person name="Sun Y."/>
            <person name="Zhan W."/>
            <person name="Jiang J.F."/>
            <person name="Wang Q."/>
            <person name="Zhang B."/>
            <person name="Ji P."/>
            <person name="Bell-Sakyi L."/>
            <person name="Cui X.M."/>
            <person name="Yuan T.T."/>
            <person name="Jiang B.G."/>
            <person name="Yang W.F."/>
            <person name="Lam T.T."/>
            <person name="Chang Q.C."/>
            <person name="Ding S.J."/>
            <person name="Wang X.J."/>
            <person name="Zhu J.G."/>
            <person name="Ruan X.D."/>
            <person name="Zhao L."/>
            <person name="Wei J.T."/>
            <person name="Ye R.Z."/>
            <person name="Que T.C."/>
            <person name="Du C.H."/>
            <person name="Zhou Y.H."/>
            <person name="Cheng J.X."/>
            <person name="Dai P.F."/>
            <person name="Guo W.B."/>
            <person name="Han X.H."/>
            <person name="Huang E.J."/>
            <person name="Li L.F."/>
            <person name="Wei W."/>
            <person name="Gao Y.C."/>
            <person name="Liu J.Z."/>
            <person name="Shao H.Z."/>
            <person name="Wang X."/>
            <person name="Wang C.C."/>
            <person name="Yang T.C."/>
            <person name="Huo Q.B."/>
            <person name="Li W."/>
            <person name="Chen H.Y."/>
            <person name="Chen S.E."/>
            <person name="Zhou L.G."/>
            <person name="Ni X.B."/>
            <person name="Tian J.H."/>
            <person name="Sheng Y."/>
            <person name="Liu T."/>
            <person name="Pan Y.S."/>
            <person name="Xia L.Y."/>
            <person name="Li J."/>
            <person name="Zhao F."/>
            <person name="Cao W.C."/>
        </authorList>
    </citation>
    <scope>NUCLEOTIDE SEQUENCE [LARGE SCALE GENOMIC DNA]</scope>
    <source>
        <strain evidence="17">HaeL-2018</strain>
    </source>
</reference>
<evidence type="ECO:0000259" key="16">
    <source>
        <dbReference type="Pfam" id="PF04678"/>
    </source>
</evidence>
<dbReference type="OMA" id="DDIYVEY"/>
<evidence type="ECO:0000313" key="18">
    <source>
        <dbReference type="Proteomes" id="UP000821853"/>
    </source>
</evidence>
<evidence type="ECO:0000256" key="13">
    <source>
        <dbReference type="ARBA" id="ARBA00023303"/>
    </source>
</evidence>
<feature type="transmembrane region" description="Helical" evidence="15">
    <location>
        <begin position="148"/>
        <end position="168"/>
    </location>
</feature>
<gene>
    <name evidence="17" type="ORF">HPB48_020469</name>
</gene>
<dbReference type="OrthoDB" id="278338at2759"/>
<sequence>MVPLPSRHDRCRFTLQPLGSTVGDLVRSICAEDQAVDEVHATSADGVRIASISPIVSLLRENFVLTINNQVYLVQPPPVEPLASEETQTLTDLKMMVARLYESLTVSEHQLEQERKLLDRLYAVKEQLVPLEQKKQELMTLSRRRTTFLSWLGLGLMSVQFGVLARLTWWEYSWDIMEPVSYFVGYATTMAMYAYFVVTRQDYVLPDVRNRLFLIAFYKFRSASGHGCVALQRPVQ</sequence>
<dbReference type="InterPro" id="IPR039055">
    <property type="entry name" value="MCU_fam"/>
</dbReference>